<dbReference type="InterPro" id="IPR001878">
    <property type="entry name" value="Znf_CCHC"/>
</dbReference>
<proteinExistence type="predicted"/>
<dbReference type="PROSITE" id="PS51294">
    <property type="entry name" value="HTH_MYB"/>
    <property type="match status" value="1"/>
</dbReference>
<keyword evidence="11" id="KW-1185">Reference proteome</keyword>
<keyword evidence="3" id="KW-0238">DNA-binding</keyword>
<dbReference type="Pfam" id="PF00249">
    <property type="entry name" value="Myb_DNA-binding"/>
    <property type="match status" value="1"/>
</dbReference>
<accession>A0A445KWJ7</accession>
<evidence type="ECO:0000259" key="7">
    <source>
        <dbReference type="PROSITE" id="PS50090"/>
    </source>
</evidence>
<evidence type="ECO:0000256" key="2">
    <source>
        <dbReference type="ARBA" id="ARBA00023015"/>
    </source>
</evidence>
<dbReference type="InterPro" id="IPR001005">
    <property type="entry name" value="SANT/Myb"/>
</dbReference>
<evidence type="ECO:0000256" key="6">
    <source>
        <dbReference type="PROSITE-ProRule" id="PRU00047"/>
    </source>
</evidence>
<dbReference type="InterPro" id="IPR006447">
    <property type="entry name" value="Myb_dom_plants"/>
</dbReference>
<evidence type="ECO:0000256" key="5">
    <source>
        <dbReference type="ARBA" id="ARBA00023242"/>
    </source>
</evidence>
<keyword evidence="2" id="KW-0805">Transcription regulation</keyword>
<gene>
    <name evidence="10" type="ORF">D0Y65_008821</name>
</gene>
<keyword evidence="6" id="KW-0479">Metal-binding</keyword>
<evidence type="ECO:0000259" key="8">
    <source>
        <dbReference type="PROSITE" id="PS50158"/>
    </source>
</evidence>
<dbReference type="CDD" id="cd00167">
    <property type="entry name" value="SANT"/>
    <property type="match status" value="1"/>
</dbReference>
<dbReference type="SMART" id="SM00717">
    <property type="entry name" value="SANT"/>
    <property type="match status" value="1"/>
</dbReference>
<dbReference type="GO" id="GO:0009739">
    <property type="term" value="P:response to gibberellin"/>
    <property type="evidence" value="ECO:0007669"/>
    <property type="project" value="TreeGrafter"/>
</dbReference>
<keyword evidence="6" id="KW-0862">Zinc</keyword>
<dbReference type="InterPro" id="IPR052245">
    <property type="entry name" value="Plant_Stress_Dev_TF"/>
</dbReference>
<protein>
    <submittedName>
        <fullName evidence="10">Putative transcription factor</fullName>
    </submittedName>
</protein>
<dbReference type="InterPro" id="IPR009057">
    <property type="entry name" value="Homeodomain-like_sf"/>
</dbReference>
<sequence length="225" mass="24774">MGIARKCSYCGNLGHNARTCKSTLSQGQLKLFGVQLDVSSFSSSSNSFSSSPSYSAMKRSFSTNYLLSSWPSSSVPSSFSSPSLLGANENLDGYLLNANSLISTIQDAKKGVPWTEEEHQIFLIGLEKLGKGNWRGISRSFVTTRTPTQVASHAQKYYLRQSQNSFNKRKHRPSLLDNWLSLRPHSVLNWATTSTSTNCTVQRANPDLDLKLATPTPFELPVADT</sequence>
<dbReference type="EMBL" id="QZWG01000004">
    <property type="protein sequence ID" value="RZC15106.1"/>
    <property type="molecule type" value="Genomic_DNA"/>
</dbReference>
<reference evidence="10 11" key="1">
    <citation type="submission" date="2018-09" db="EMBL/GenBank/DDBJ databases">
        <title>A high-quality reference genome of wild soybean provides a powerful tool to mine soybean genomes.</title>
        <authorList>
            <person name="Xie M."/>
            <person name="Chung C.Y.L."/>
            <person name="Li M.-W."/>
            <person name="Wong F.-L."/>
            <person name="Chan T.-F."/>
            <person name="Lam H.-M."/>
        </authorList>
    </citation>
    <scope>NUCLEOTIDE SEQUENCE [LARGE SCALE GENOMIC DNA]</scope>
    <source>
        <strain evidence="11">cv. W05</strain>
        <tissue evidence="10">Hypocotyl of etiolated seedlings</tissue>
    </source>
</reference>
<evidence type="ECO:0000256" key="4">
    <source>
        <dbReference type="ARBA" id="ARBA00023163"/>
    </source>
</evidence>
<dbReference type="AlphaFoldDB" id="A0A445KWJ7"/>
<dbReference type="PROSITE" id="PS50090">
    <property type="entry name" value="MYB_LIKE"/>
    <property type="match status" value="1"/>
</dbReference>
<name>A0A445KWJ7_GLYSO</name>
<dbReference type="NCBIfam" id="TIGR01557">
    <property type="entry name" value="myb_SHAQKYF"/>
    <property type="match status" value="1"/>
</dbReference>
<comment type="caution">
    <text evidence="10">The sequence shown here is derived from an EMBL/GenBank/DDBJ whole genome shotgun (WGS) entry which is preliminary data.</text>
</comment>
<dbReference type="GO" id="GO:0006355">
    <property type="term" value="P:regulation of DNA-templated transcription"/>
    <property type="evidence" value="ECO:0007669"/>
    <property type="project" value="UniProtKB-ARBA"/>
</dbReference>
<evidence type="ECO:0000259" key="9">
    <source>
        <dbReference type="PROSITE" id="PS51294"/>
    </source>
</evidence>
<keyword evidence="5" id="KW-0539">Nucleus</keyword>
<dbReference type="SUPFAM" id="SSF46689">
    <property type="entry name" value="Homeodomain-like"/>
    <property type="match status" value="1"/>
</dbReference>
<dbReference type="InterPro" id="IPR017930">
    <property type="entry name" value="Myb_dom"/>
</dbReference>
<keyword evidence="6" id="KW-0863">Zinc-finger</keyword>
<dbReference type="FunFam" id="1.10.10.60:FF:000009">
    <property type="entry name" value="transcription factor MYB1R1"/>
    <property type="match status" value="1"/>
</dbReference>
<evidence type="ECO:0000256" key="1">
    <source>
        <dbReference type="ARBA" id="ARBA00004123"/>
    </source>
</evidence>
<dbReference type="Proteomes" id="UP000289340">
    <property type="component" value="Chromosome 4"/>
</dbReference>
<dbReference type="Gramene" id="XM_028371991.1">
    <property type="protein sequence ID" value="XP_028227792.1"/>
    <property type="gene ID" value="LOC114408818"/>
</dbReference>
<dbReference type="GO" id="GO:0008270">
    <property type="term" value="F:zinc ion binding"/>
    <property type="evidence" value="ECO:0007669"/>
    <property type="project" value="UniProtKB-KW"/>
</dbReference>
<dbReference type="PANTHER" id="PTHR44191:SF62">
    <property type="entry name" value="OS04G0341900 PROTEIN"/>
    <property type="match status" value="1"/>
</dbReference>
<feature type="domain" description="HTH myb-type" evidence="9">
    <location>
        <begin position="106"/>
        <end position="162"/>
    </location>
</feature>
<comment type="subcellular location">
    <subcellularLocation>
        <location evidence="1">Nucleus</location>
    </subcellularLocation>
</comment>
<feature type="domain" description="Myb-like" evidence="7">
    <location>
        <begin position="106"/>
        <end position="158"/>
    </location>
</feature>
<dbReference type="GO" id="GO:0009723">
    <property type="term" value="P:response to ethylene"/>
    <property type="evidence" value="ECO:0007669"/>
    <property type="project" value="TreeGrafter"/>
</dbReference>
<organism evidence="10 11">
    <name type="scientific">Glycine soja</name>
    <name type="common">Wild soybean</name>
    <dbReference type="NCBI Taxonomy" id="3848"/>
    <lineage>
        <taxon>Eukaryota</taxon>
        <taxon>Viridiplantae</taxon>
        <taxon>Streptophyta</taxon>
        <taxon>Embryophyta</taxon>
        <taxon>Tracheophyta</taxon>
        <taxon>Spermatophyta</taxon>
        <taxon>Magnoliopsida</taxon>
        <taxon>eudicotyledons</taxon>
        <taxon>Gunneridae</taxon>
        <taxon>Pentapetalae</taxon>
        <taxon>rosids</taxon>
        <taxon>fabids</taxon>
        <taxon>Fabales</taxon>
        <taxon>Fabaceae</taxon>
        <taxon>Papilionoideae</taxon>
        <taxon>50 kb inversion clade</taxon>
        <taxon>NPAAA clade</taxon>
        <taxon>indigoferoid/millettioid clade</taxon>
        <taxon>Phaseoleae</taxon>
        <taxon>Glycine</taxon>
        <taxon>Glycine subgen. Soja</taxon>
    </lineage>
</organism>
<dbReference type="PANTHER" id="PTHR44191">
    <property type="entry name" value="TRANSCRIPTION FACTOR KUA1"/>
    <property type="match status" value="1"/>
</dbReference>
<keyword evidence="4" id="KW-0804">Transcription</keyword>
<dbReference type="GO" id="GO:0005634">
    <property type="term" value="C:nucleus"/>
    <property type="evidence" value="ECO:0007669"/>
    <property type="project" value="UniProtKB-SubCell"/>
</dbReference>
<dbReference type="GO" id="GO:0003677">
    <property type="term" value="F:DNA binding"/>
    <property type="evidence" value="ECO:0007669"/>
    <property type="project" value="UniProtKB-KW"/>
</dbReference>
<evidence type="ECO:0000313" key="11">
    <source>
        <dbReference type="Proteomes" id="UP000289340"/>
    </source>
</evidence>
<dbReference type="PROSITE" id="PS50158">
    <property type="entry name" value="ZF_CCHC"/>
    <property type="match status" value="1"/>
</dbReference>
<evidence type="ECO:0000256" key="3">
    <source>
        <dbReference type="ARBA" id="ARBA00023125"/>
    </source>
</evidence>
<evidence type="ECO:0000313" key="10">
    <source>
        <dbReference type="EMBL" id="RZC15106.1"/>
    </source>
</evidence>
<feature type="domain" description="CCHC-type" evidence="8">
    <location>
        <begin position="5"/>
        <end position="22"/>
    </location>
</feature>
<dbReference type="Gene3D" id="1.10.10.60">
    <property type="entry name" value="Homeodomain-like"/>
    <property type="match status" value="1"/>
</dbReference>